<dbReference type="InterPro" id="IPR036390">
    <property type="entry name" value="WH_DNA-bd_sf"/>
</dbReference>
<dbReference type="PROSITE" id="PS51063">
    <property type="entry name" value="HTH_CRP_2"/>
    <property type="match status" value="1"/>
</dbReference>
<dbReference type="Pfam" id="PF13545">
    <property type="entry name" value="HTH_Crp_2"/>
    <property type="match status" value="1"/>
</dbReference>
<dbReference type="InterPro" id="IPR000595">
    <property type="entry name" value="cNMP-bd_dom"/>
</dbReference>
<sequence length="222" mass="25337">MKEQILCCLESFPFWPHLRPEEKELLLQNAMISKYPQGAHLHDGSEECAGLLYIISGQIRAYLLSEDGREVTLYRLFSGDTCILSAACVLDAITFDVSVDAEEDTELLAISAAVLRKLAQENIYVEAFNYHMAADRFSDVMWAMQQILFMGMDKRLAIFLSDEMAKSGSNEIRMTQEQMAKYMGTAREVVTRMIKYFSQEGIVETFRGGIRVLDKKKLRSYL</sequence>
<dbReference type="EMBL" id="JACSNV010000002">
    <property type="protein sequence ID" value="MBM6876955.1"/>
    <property type="molecule type" value="Genomic_DNA"/>
</dbReference>
<name>A0ABS2G8A7_9FIRM</name>
<feature type="domain" description="HTH crp-type" evidence="4">
    <location>
        <begin position="150"/>
        <end position="216"/>
    </location>
</feature>
<dbReference type="Gene3D" id="2.60.120.10">
    <property type="entry name" value="Jelly Rolls"/>
    <property type="match status" value="1"/>
</dbReference>
<dbReference type="RefSeq" id="WP_205133149.1">
    <property type="nucleotide sequence ID" value="NZ_JACSNT010000004.1"/>
</dbReference>
<protein>
    <submittedName>
        <fullName evidence="5">Crp/Fnr family transcriptional regulator</fullName>
    </submittedName>
</protein>
<dbReference type="SUPFAM" id="SSF51206">
    <property type="entry name" value="cAMP-binding domain-like"/>
    <property type="match status" value="1"/>
</dbReference>
<dbReference type="Proteomes" id="UP000729290">
    <property type="component" value="Unassembled WGS sequence"/>
</dbReference>
<evidence type="ECO:0000259" key="4">
    <source>
        <dbReference type="PROSITE" id="PS51063"/>
    </source>
</evidence>
<evidence type="ECO:0000313" key="6">
    <source>
        <dbReference type="Proteomes" id="UP000729290"/>
    </source>
</evidence>
<dbReference type="InterPro" id="IPR014710">
    <property type="entry name" value="RmlC-like_jellyroll"/>
</dbReference>
<dbReference type="SMART" id="SM00419">
    <property type="entry name" value="HTH_CRP"/>
    <property type="match status" value="1"/>
</dbReference>
<dbReference type="Gene3D" id="1.10.10.10">
    <property type="entry name" value="Winged helix-like DNA-binding domain superfamily/Winged helix DNA-binding domain"/>
    <property type="match status" value="1"/>
</dbReference>
<evidence type="ECO:0000256" key="2">
    <source>
        <dbReference type="ARBA" id="ARBA00023125"/>
    </source>
</evidence>
<dbReference type="PANTHER" id="PTHR24567:SF26">
    <property type="entry name" value="REGULATORY PROTEIN YEIL"/>
    <property type="match status" value="1"/>
</dbReference>
<reference evidence="5 6" key="1">
    <citation type="journal article" date="2021" name="Sci. Rep.">
        <title>The distribution of antibiotic resistance genes in chicken gut microbiota commensals.</title>
        <authorList>
            <person name="Juricova H."/>
            <person name="Matiasovicova J."/>
            <person name="Kubasova T."/>
            <person name="Cejkova D."/>
            <person name="Rychlik I."/>
        </authorList>
    </citation>
    <scope>NUCLEOTIDE SEQUENCE [LARGE SCALE GENOMIC DNA]</scope>
    <source>
        <strain evidence="5 6">An431b</strain>
    </source>
</reference>
<dbReference type="Pfam" id="PF00027">
    <property type="entry name" value="cNMP_binding"/>
    <property type="match status" value="1"/>
</dbReference>
<proteinExistence type="predicted"/>
<organism evidence="5 6">
    <name type="scientific">Anaerotignum lactatifermentans</name>
    <dbReference type="NCBI Taxonomy" id="160404"/>
    <lineage>
        <taxon>Bacteria</taxon>
        <taxon>Bacillati</taxon>
        <taxon>Bacillota</taxon>
        <taxon>Clostridia</taxon>
        <taxon>Lachnospirales</taxon>
        <taxon>Anaerotignaceae</taxon>
        <taxon>Anaerotignum</taxon>
    </lineage>
</organism>
<dbReference type="SUPFAM" id="SSF46785">
    <property type="entry name" value="Winged helix' DNA-binding domain"/>
    <property type="match status" value="1"/>
</dbReference>
<accession>A0ABS2G8A7</accession>
<dbReference type="InterPro" id="IPR050397">
    <property type="entry name" value="Env_Response_Regulators"/>
</dbReference>
<dbReference type="PRINTS" id="PR00034">
    <property type="entry name" value="HTHCRP"/>
</dbReference>
<comment type="caution">
    <text evidence="5">The sequence shown here is derived from an EMBL/GenBank/DDBJ whole genome shotgun (WGS) entry which is preliminary data.</text>
</comment>
<keyword evidence="3" id="KW-0804">Transcription</keyword>
<dbReference type="InterPro" id="IPR018490">
    <property type="entry name" value="cNMP-bd_dom_sf"/>
</dbReference>
<evidence type="ECO:0000256" key="3">
    <source>
        <dbReference type="ARBA" id="ARBA00023163"/>
    </source>
</evidence>
<gene>
    <name evidence="5" type="ORF">H9X83_02120</name>
</gene>
<evidence type="ECO:0000256" key="1">
    <source>
        <dbReference type="ARBA" id="ARBA00023015"/>
    </source>
</evidence>
<dbReference type="CDD" id="cd00038">
    <property type="entry name" value="CAP_ED"/>
    <property type="match status" value="1"/>
</dbReference>
<keyword evidence="1" id="KW-0805">Transcription regulation</keyword>
<evidence type="ECO:0000313" key="5">
    <source>
        <dbReference type="EMBL" id="MBM6876955.1"/>
    </source>
</evidence>
<keyword evidence="6" id="KW-1185">Reference proteome</keyword>
<keyword evidence="2" id="KW-0238">DNA-binding</keyword>
<dbReference type="InterPro" id="IPR012318">
    <property type="entry name" value="HTH_CRP"/>
</dbReference>
<dbReference type="InterPro" id="IPR036388">
    <property type="entry name" value="WH-like_DNA-bd_sf"/>
</dbReference>
<dbReference type="PANTHER" id="PTHR24567">
    <property type="entry name" value="CRP FAMILY TRANSCRIPTIONAL REGULATORY PROTEIN"/>
    <property type="match status" value="1"/>
</dbReference>